<reference evidence="2 3" key="1">
    <citation type="submission" date="2017-07" db="EMBL/GenBank/DDBJ databases">
        <title>Amycolatopsis antarcticus sp. nov., isolated from the surface of an Antarcticus brown macroalga.</title>
        <authorList>
            <person name="Wang J."/>
            <person name="Leiva S."/>
            <person name="Huang J."/>
            <person name="Huang Y."/>
        </authorList>
    </citation>
    <scope>NUCLEOTIDE SEQUENCE [LARGE SCALE GENOMIC DNA]</scope>
    <source>
        <strain evidence="2 3">AU-G6</strain>
    </source>
</reference>
<feature type="transmembrane region" description="Helical" evidence="1">
    <location>
        <begin position="204"/>
        <end position="226"/>
    </location>
</feature>
<feature type="transmembrane region" description="Helical" evidence="1">
    <location>
        <begin position="137"/>
        <end position="157"/>
    </location>
</feature>
<feature type="transmembrane region" description="Helical" evidence="1">
    <location>
        <begin position="106"/>
        <end position="125"/>
    </location>
</feature>
<feature type="transmembrane region" description="Helical" evidence="1">
    <location>
        <begin position="36"/>
        <end position="57"/>
    </location>
</feature>
<dbReference type="InParanoid" id="A0A263DC22"/>
<comment type="caution">
    <text evidence="2">The sequence shown here is derived from an EMBL/GenBank/DDBJ whole genome shotgun (WGS) entry which is preliminary data.</text>
</comment>
<evidence type="ECO:0000313" key="2">
    <source>
        <dbReference type="EMBL" id="OZM75046.1"/>
    </source>
</evidence>
<keyword evidence="1" id="KW-0472">Membrane</keyword>
<sequence length="312" mass="32759">MLVFAWVMAAATVATAVGLAVDDRTLAGSPMWLKPFKFAVSMALYSVTWSWMFSLLYKGKRFASWVSSGLVAALAIEFALMAVQAFRGRASHFNAETAFDARLFTIMGYAIAALWIGTLILTVMVCRAPIADLAERWAIRLGALIALAGLALGVLMVTPTADQTRQRERTGTSDAIGAHTVGAPDGGAGMPITGWSLTGGDLRIPHFVGIHALQLLPLFALALGALARRTPALRSGTVRARLVLTAALGYAGLVALVTWQALRGQPLTSPDAATLLALAALVAAVAGGAVLALRAPVPDRPAPHTEPEVLQR</sequence>
<organism evidence="2 3">
    <name type="scientific">Amycolatopsis antarctica</name>
    <dbReference type="NCBI Taxonomy" id="1854586"/>
    <lineage>
        <taxon>Bacteria</taxon>
        <taxon>Bacillati</taxon>
        <taxon>Actinomycetota</taxon>
        <taxon>Actinomycetes</taxon>
        <taxon>Pseudonocardiales</taxon>
        <taxon>Pseudonocardiaceae</taxon>
        <taxon>Amycolatopsis</taxon>
    </lineage>
</organism>
<dbReference type="EMBL" id="NKYE01000001">
    <property type="protein sequence ID" value="OZM75046.1"/>
    <property type="molecule type" value="Genomic_DNA"/>
</dbReference>
<gene>
    <name evidence="2" type="ORF">CFN78_02370</name>
</gene>
<proteinExistence type="predicted"/>
<evidence type="ECO:0000256" key="1">
    <source>
        <dbReference type="SAM" id="Phobius"/>
    </source>
</evidence>
<protein>
    <submittedName>
        <fullName evidence="2">Uncharacterized protein</fullName>
    </submittedName>
</protein>
<keyword evidence="3" id="KW-1185">Reference proteome</keyword>
<feature type="transmembrane region" description="Helical" evidence="1">
    <location>
        <begin position="64"/>
        <end position="86"/>
    </location>
</feature>
<keyword evidence="1" id="KW-0812">Transmembrane</keyword>
<name>A0A263DC22_9PSEU</name>
<evidence type="ECO:0000313" key="3">
    <source>
        <dbReference type="Proteomes" id="UP000242444"/>
    </source>
</evidence>
<accession>A0A263DC22</accession>
<dbReference type="OrthoDB" id="343560at2"/>
<dbReference type="Proteomes" id="UP000242444">
    <property type="component" value="Unassembled WGS sequence"/>
</dbReference>
<keyword evidence="1" id="KW-1133">Transmembrane helix</keyword>
<feature type="transmembrane region" description="Helical" evidence="1">
    <location>
        <begin position="238"/>
        <end position="262"/>
    </location>
</feature>
<feature type="transmembrane region" description="Helical" evidence="1">
    <location>
        <begin position="274"/>
        <end position="293"/>
    </location>
</feature>
<dbReference type="AlphaFoldDB" id="A0A263DC22"/>